<dbReference type="EMBL" id="CP095071">
    <property type="protein sequence ID" value="UOQ83566.1"/>
    <property type="molecule type" value="Genomic_DNA"/>
</dbReference>
<sequence>MSERPFELWLIWQNVETRQRYHIGRLLHEDGVYTFSYETKGYRRKLAEAMDNGYRPHLAFPDTNRTYTSKNLFGPFARRLPDSRRPDYSSVLGELGLSAECTEMDVLRVTGGILATDSYEFVSPILIENNTFDLDFFVAGWRYYKGEQVVDQLQVGDIVEFSLDPENDHDNKAIVVKSVDGEKLGFIPAFYSGWMYEVIERRCNYQAKVWAVNPQAVPHRKVNITIVGEINQFMDIQELLNDKEELRLVMC</sequence>
<reference evidence="4 5" key="1">
    <citation type="submission" date="2022-04" db="EMBL/GenBank/DDBJ databases">
        <title>Gracilibacillus sp. isolated from saltern.</title>
        <authorList>
            <person name="Won M."/>
            <person name="Lee C.-M."/>
            <person name="Woen H.-Y."/>
            <person name="Kwon S.-W."/>
        </authorList>
    </citation>
    <scope>NUCLEOTIDE SEQUENCE [LARGE SCALE GENOMIC DNA]</scope>
    <source>
        <strain evidence="4 5">SSPM10-3</strain>
    </source>
</reference>
<evidence type="ECO:0000256" key="1">
    <source>
        <dbReference type="ARBA" id="ARBA00022723"/>
    </source>
</evidence>
<keyword evidence="1" id="KW-0479">Metal-binding</keyword>
<dbReference type="SMART" id="SM00910">
    <property type="entry name" value="HIRAN"/>
    <property type="match status" value="1"/>
</dbReference>
<evidence type="ECO:0000313" key="5">
    <source>
        <dbReference type="Proteomes" id="UP000831537"/>
    </source>
</evidence>
<evidence type="ECO:0000259" key="3">
    <source>
        <dbReference type="SMART" id="SM00910"/>
    </source>
</evidence>
<evidence type="ECO:0000256" key="2">
    <source>
        <dbReference type="ARBA" id="ARBA00022801"/>
    </source>
</evidence>
<name>A0ABY4GH61_9BACI</name>
<dbReference type="RefSeq" id="WP_244740555.1">
    <property type="nucleotide sequence ID" value="NZ_CP095071.1"/>
</dbReference>
<dbReference type="Pfam" id="PF08797">
    <property type="entry name" value="HIRAN"/>
    <property type="match status" value="1"/>
</dbReference>
<keyword evidence="2" id="KW-0378">Hydrolase</keyword>
<accession>A0ABY4GH61</accession>
<protein>
    <submittedName>
        <fullName evidence="4">HIRAN domain-containing protein</fullName>
    </submittedName>
</protein>
<evidence type="ECO:0000313" key="4">
    <source>
        <dbReference type="EMBL" id="UOQ83566.1"/>
    </source>
</evidence>
<dbReference type="Proteomes" id="UP000831537">
    <property type="component" value="Chromosome"/>
</dbReference>
<dbReference type="InterPro" id="IPR014905">
    <property type="entry name" value="HIRAN"/>
</dbReference>
<feature type="domain" description="HIRAN" evidence="3">
    <location>
        <begin position="131"/>
        <end position="230"/>
    </location>
</feature>
<proteinExistence type="predicted"/>
<gene>
    <name evidence="4" type="ORF">MUN87_12445</name>
</gene>
<organism evidence="4 5">
    <name type="scientific">Gracilibacillus salinarum</name>
    <dbReference type="NCBI Taxonomy" id="2932255"/>
    <lineage>
        <taxon>Bacteria</taxon>
        <taxon>Bacillati</taxon>
        <taxon>Bacillota</taxon>
        <taxon>Bacilli</taxon>
        <taxon>Bacillales</taxon>
        <taxon>Bacillaceae</taxon>
        <taxon>Gracilibacillus</taxon>
    </lineage>
</organism>
<keyword evidence="5" id="KW-1185">Reference proteome</keyword>
<dbReference type="Gene3D" id="3.30.70.2330">
    <property type="match status" value="1"/>
</dbReference>